<keyword evidence="8" id="KW-1185">Reference proteome</keyword>
<evidence type="ECO:0000256" key="2">
    <source>
        <dbReference type="ARBA" id="ARBA00022630"/>
    </source>
</evidence>
<evidence type="ECO:0000313" key="7">
    <source>
        <dbReference type="EMBL" id="ORZ11297.1"/>
    </source>
</evidence>
<keyword evidence="3" id="KW-0274">FAD</keyword>
<accession>A0A1Y2GHT1</accession>
<evidence type="ECO:0000313" key="8">
    <source>
        <dbReference type="Proteomes" id="UP000193648"/>
    </source>
</evidence>
<keyword evidence="4" id="KW-0560">Oxidoreductase</keyword>
<evidence type="ECO:0000259" key="6">
    <source>
        <dbReference type="Pfam" id="PF01494"/>
    </source>
</evidence>
<dbReference type="Proteomes" id="UP000193648">
    <property type="component" value="Unassembled WGS sequence"/>
</dbReference>
<evidence type="ECO:0000256" key="1">
    <source>
        <dbReference type="ARBA" id="ARBA00007992"/>
    </source>
</evidence>
<dbReference type="PANTHER" id="PTHR47356">
    <property type="entry name" value="FAD-DEPENDENT MONOOXYGENASE ASQG-RELATED"/>
    <property type="match status" value="1"/>
</dbReference>
<dbReference type="EMBL" id="MCFF01000028">
    <property type="protein sequence ID" value="ORZ11297.1"/>
    <property type="molecule type" value="Genomic_DNA"/>
</dbReference>
<organism evidence="7 8">
    <name type="scientific">Lobosporangium transversale</name>
    <dbReference type="NCBI Taxonomy" id="64571"/>
    <lineage>
        <taxon>Eukaryota</taxon>
        <taxon>Fungi</taxon>
        <taxon>Fungi incertae sedis</taxon>
        <taxon>Mucoromycota</taxon>
        <taxon>Mortierellomycotina</taxon>
        <taxon>Mortierellomycetes</taxon>
        <taxon>Mortierellales</taxon>
        <taxon>Mortierellaceae</taxon>
        <taxon>Lobosporangium</taxon>
    </lineage>
</organism>
<reference evidence="7 8" key="1">
    <citation type="submission" date="2016-07" db="EMBL/GenBank/DDBJ databases">
        <title>Pervasive Adenine N6-methylation of Active Genes in Fungi.</title>
        <authorList>
            <consortium name="DOE Joint Genome Institute"/>
            <person name="Mondo S.J."/>
            <person name="Dannebaum R.O."/>
            <person name="Kuo R.C."/>
            <person name="Labutti K."/>
            <person name="Haridas S."/>
            <person name="Kuo A."/>
            <person name="Salamov A."/>
            <person name="Ahrendt S.R."/>
            <person name="Lipzen A."/>
            <person name="Sullivan W."/>
            <person name="Andreopoulos W.B."/>
            <person name="Clum A."/>
            <person name="Lindquist E."/>
            <person name="Daum C."/>
            <person name="Ramamoorthy G.K."/>
            <person name="Gryganskyi A."/>
            <person name="Culley D."/>
            <person name="Magnuson J.K."/>
            <person name="James T.Y."/>
            <person name="O'Malley M.A."/>
            <person name="Stajich J.E."/>
            <person name="Spatafora J.W."/>
            <person name="Visel A."/>
            <person name="Grigoriev I.V."/>
        </authorList>
    </citation>
    <scope>NUCLEOTIDE SEQUENCE [LARGE SCALE GENOMIC DNA]</scope>
    <source>
        <strain evidence="7 8">NRRL 3116</strain>
    </source>
</reference>
<dbReference type="PANTHER" id="PTHR47356:SF2">
    <property type="entry name" value="FAD-BINDING DOMAIN-CONTAINING PROTEIN-RELATED"/>
    <property type="match status" value="1"/>
</dbReference>
<comment type="caution">
    <text evidence="7">The sequence shown here is derived from an EMBL/GenBank/DDBJ whole genome shotgun (WGS) entry which is preliminary data.</text>
</comment>
<dbReference type="InterPro" id="IPR050562">
    <property type="entry name" value="FAD_mOase_fung"/>
</dbReference>
<evidence type="ECO:0000256" key="4">
    <source>
        <dbReference type="ARBA" id="ARBA00023002"/>
    </source>
</evidence>
<dbReference type="Gene3D" id="3.50.50.60">
    <property type="entry name" value="FAD/NAD(P)-binding domain"/>
    <property type="match status" value="1"/>
</dbReference>
<feature type="domain" description="FAD-binding" evidence="6">
    <location>
        <begin position="19"/>
        <end position="385"/>
    </location>
</feature>
<dbReference type="GO" id="GO:0004497">
    <property type="term" value="F:monooxygenase activity"/>
    <property type="evidence" value="ECO:0007669"/>
    <property type="project" value="InterPro"/>
</dbReference>
<dbReference type="GO" id="GO:0071949">
    <property type="term" value="F:FAD binding"/>
    <property type="evidence" value="ECO:0007669"/>
    <property type="project" value="InterPro"/>
</dbReference>
<gene>
    <name evidence="7" type="ORF">BCR41DRAFT_387752</name>
</gene>
<sequence>MEVYPSQPPPINSDGKTPHVIIVGAGLAGLFLAILLDRQGVPYDIYERSKEVKPLGALMSLNANILPVFEQLGILDELLQVSFPSAGFFITKSNLKPIASLMISNQEKLFGYRYLLFARPKLHDILLSRVPPERIHMNKKVMSIAQNSRQGVMIRCSDNTTYHGDILVGADGAYSGVRQSLYKMMHSEGILQDSDTKSLSMNFTCLVGTTDSLDPEKYPILKEKEAKLHQVIGNGTQYTWSAVNVPEHRICWNVVSQFPSAVEAEDERFRNSEWGPAASETMTSEVRDFLLPIGGTIGDLIDATPKESISRVFLEDKIFETWYHMRTVLIGDACHKLLPSAGQGAVNAFQDAVILANCIYDLKSLAQEDIIATFKDYRDQRYPHVIEQYEASKMNAKIIYGQKLSERVIRNIVLNYMPKSVQVKNAAKNMAYRPQATFLPLPPKRGISPVLPQKPSRRYMEEQAKLKQTQVK</sequence>
<evidence type="ECO:0000256" key="5">
    <source>
        <dbReference type="SAM" id="MobiDB-lite"/>
    </source>
</evidence>
<dbReference type="Pfam" id="PF01494">
    <property type="entry name" value="FAD_binding_3"/>
    <property type="match status" value="1"/>
</dbReference>
<dbReference type="GeneID" id="33569767"/>
<dbReference type="InParanoid" id="A0A1Y2GHT1"/>
<feature type="region of interest" description="Disordered" evidence="5">
    <location>
        <begin position="451"/>
        <end position="472"/>
    </location>
</feature>
<dbReference type="SUPFAM" id="SSF51905">
    <property type="entry name" value="FAD/NAD(P)-binding domain"/>
    <property type="match status" value="1"/>
</dbReference>
<keyword evidence="2" id="KW-0285">Flavoprotein</keyword>
<dbReference type="PRINTS" id="PR00420">
    <property type="entry name" value="RNGMNOXGNASE"/>
</dbReference>
<dbReference type="OrthoDB" id="10029326at2759"/>
<evidence type="ECO:0000256" key="3">
    <source>
        <dbReference type="ARBA" id="ARBA00022827"/>
    </source>
</evidence>
<comment type="similarity">
    <text evidence="1">Belongs to the paxM FAD-dependent monooxygenase family.</text>
</comment>
<proteinExistence type="inferred from homology"/>
<dbReference type="RefSeq" id="XP_021879612.1">
    <property type="nucleotide sequence ID" value="XM_022027924.1"/>
</dbReference>
<dbReference type="STRING" id="64571.A0A1Y2GHT1"/>
<name>A0A1Y2GHT1_9FUNG</name>
<dbReference type="AlphaFoldDB" id="A0A1Y2GHT1"/>
<protein>
    <recommendedName>
        <fullName evidence="6">FAD-binding domain-containing protein</fullName>
    </recommendedName>
</protein>
<dbReference type="InterPro" id="IPR002938">
    <property type="entry name" value="FAD-bd"/>
</dbReference>
<dbReference type="InterPro" id="IPR036188">
    <property type="entry name" value="FAD/NAD-bd_sf"/>
</dbReference>